<evidence type="ECO:0000313" key="1">
    <source>
        <dbReference type="EMBL" id="GBP71809.1"/>
    </source>
</evidence>
<sequence>MIDSPALKPRVRDFEAYGNCNKAECSSYGTFYGDYKIIPSAFPGRPPHPRDHKSVVKIFRLLLMSLWSMRKQSSNPLPPLESHTGFRLAFGTSKRAHNEDCLTICRYNGRLPPRPGYERTIYLGNNVKSYHNIIITGGPARRRKATSSAIVLTSYITPTAIRATVPPNKALYCY</sequence>
<dbReference type="EMBL" id="BGZK01001122">
    <property type="protein sequence ID" value="GBP71809.1"/>
    <property type="molecule type" value="Genomic_DNA"/>
</dbReference>
<gene>
    <name evidence="1" type="ORF">EVAR_88663_1</name>
</gene>
<accession>A0A4C1YB05</accession>
<dbReference type="AlphaFoldDB" id="A0A4C1YB05"/>
<reference evidence="1 2" key="1">
    <citation type="journal article" date="2019" name="Commun. Biol.">
        <title>The bagworm genome reveals a unique fibroin gene that provides high tensile strength.</title>
        <authorList>
            <person name="Kono N."/>
            <person name="Nakamura H."/>
            <person name="Ohtoshi R."/>
            <person name="Tomita M."/>
            <person name="Numata K."/>
            <person name="Arakawa K."/>
        </authorList>
    </citation>
    <scope>NUCLEOTIDE SEQUENCE [LARGE SCALE GENOMIC DNA]</scope>
</reference>
<evidence type="ECO:0000313" key="2">
    <source>
        <dbReference type="Proteomes" id="UP000299102"/>
    </source>
</evidence>
<dbReference type="Proteomes" id="UP000299102">
    <property type="component" value="Unassembled WGS sequence"/>
</dbReference>
<protein>
    <submittedName>
        <fullName evidence="1">Uncharacterized protein</fullName>
    </submittedName>
</protein>
<organism evidence="1 2">
    <name type="scientific">Eumeta variegata</name>
    <name type="common">Bagworm moth</name>
    <name type="synonym">Eumeta japonica</name>
    <dbReference type="NCBI Taxonomy" id="151549"/>
    <lineage>
        <taxon>Eukaryota</taxon>
        <taxon>Metazoa</taxon>
        <taxon>Ecdysozoa</taxon>
        <taxon>Arthropoda</taxon>
        <taxon>Hexapoda</taxon>
        <taxon>Insecta</taxon>
        <taxon>Pterygota</taxon>
        <taxon>Neoptera</taxon>
        <taxon>Endopterygota</taxon>
        <taxon>Lepidoptera</taxon>
        <taxon>Glossata</taxon>
        <taxon>Ditrysia</taxon>
        <taxon>Tineoidea</taxon>
        <taxon>Psychidae</taxon>
        <taxon>Oiketicinae</taxon>
        <taxon>Eumeta</taxon>
    </lineage>
</organism>
<comment type="caution">
    <text evidence="1">The sequence shown here is derived from an EMBL/GenBank/DDBJ whole genome shotgun (WGS) entry which is preliminary data.</text>
</comment>
<keyword evidence="2" id="KW-1185">Reference proteome</keyword>
<proteinExistence type="predicted"/>
<name>A0A4C1YB05_EUMVA</name>